<dbReference type="InterPro" id="IPR036388">
    <property type="entry name" value="WH-like_DNA-bd_sf"/>
</dbReference>
<name>A0A1T4JYU0_9FIRM</name>
<comment type="similarity">
    <text evidence="1">Belongs to the AfsR/DnrI/RedD regulatory family.</text>
</comment>
<dbReference type="STRING" id="118967.SAMN02745191_0174"/>
<organism evidence="5 6">
    <name type="scientific">Anaerorhabdus furcosa</name>
    <dbReference type="NCBI Taxonomy" id="118967"/>
    <lineage>
        <taxon>Bacteria</taxon>
        <taxon>Bacillati</taxon>
        <taxon>Bacillota</taxon>
        <taxon>Erysipelotrichia</taxon>
        <taxon>Erysipelotrichales</taxon>
        <taxon>Erysipelotrichaceae</taxon>
        <taxon>Anaerorhabdus</taxon>
    </lineage>
</organism>
<feature type="domain" description="Bacterial transcriptional activator" evidence="4">
    <location>
        <begin position="132"/>
        <end position="237"/>
    </location>
</feature>
<dbReference type="OrthoDB" id="9807602at2"/>
<dbReference type="GO" id="GO:0006355">
    <property type="term" value="P:regulation of DNA-templated transcription"/>
    <property type="evidence" value="ECO:0007669"/>
    <property type="project" value="InterPro"/>
</dbReference>
<protein>
    <submittedName>
        <fullName evidence="5">DNA-binding transcriptional activator of the SARP family</fullName>
    </submittedName>
</protein>
<dbReference type="RefSeq" id="WP_078710638.1">
    <property type="nucleotide sequence ID" value="NZ_FUWY01000001.1"/>
</dbReference>
<accession>A0A1T4JYU0</accession>
<keyword evidence="6" id="KW-1185">Reference proteome</keyword>
<dbReference type="InterPro" id="IPR051677">
    <property type="entry name" value="AfsR-DnrI-RedD_regulator"/>
</dbReference>
<evidence type="ECO:0000256" key="1">
    <source>
        <dbReference type="ARBA" id="ARBA00005820"/>
    </source>
</evidence>
<evidence type="ECO:0000313" key="6">
    <source>
        <dbReference type="Proteomes" id="UP000243297"/>
    </source>
</evidence>
<evidence type="ECO:0000313" key="5">
    <source>
        <dbReference type="EMBL" id="SJZ35217.1"/>
    </source>
</evidence>
<dbReference type="InterPro" id="IPR011990">
    <property type="entry name" value="TPR-like_helical_dom_sf"/>
</dbReference>
<reference evidence="6" key="1">
    <citation type="submission" date="2017-02" db="EMBL/GenBank/DDBJ databases">
        <authorList>
            <person name="Varghese N."/>
            <person name="Submissions S."/>
        </authorList>
    </citation>
    <scope>NUCLEOTIDE SEQUENCE [LARGE SCALE GENOMIC DNA]</scope>
    <source>
        <strain evidence="6">ATCC 25662</strain>
    </source>
</reference>
<dbReference type="InterPro" id="IPR005158">
    <property type="entry name" value="BTAD"/>
</dbReference>
<dbReference type="GO" id="GO:0003677">
    <property type="term" value="F:DNA binding"/>
    <property type="evidence" value="ECO:0007669"/>
    <property type="project" value="UniProtKB-KW"/>
</dbReference>
<keyword evidence="2 5" id="KW-0238">DNA-binding</keyword>
<dbReference type="Pfam" id="PF00486">
    <property type="entry name" value="Trans_reg_C"/>
    <property type="match status" value="1"/>
</dbReference>
<dbReference type="PANTHER" id="PTHR35807">
    <property type="entry name" value="TRANSCRIPTIONAL REGULATOR REDD-RELATED"/>
    <property type="match status" value="1"/>
</dbReference>
<dbReference type="EMBL" id="FUWY01000001">
    <property type="protein sequence ID" value="SJZ35217.1"/>
    <property type="molecule type" value="Genomic_DNA"/>
</dbReference>
<proteinExistence type="inferred from homology"/>
<gene>
    <name evidence="5" type="ORF">SAMN02745191_0174</name>
</gene>
<feature type="domain" description="OmpR/PhoB-type" evidence="3">
    <location>
        <begin position="29"/>
        <end position="95"/>
    </location>
</feature>
<dbReference type="AlphaFoldDB" id="A0A1T4JYU0"/>
<evidence type="ECO:0000259" key="4">
    <source>
        <dbReference type="Pfam" id="PF03704"/>
    </source>
</evidence>
<dbReference type="Gene3D" id="1.10.10.10">
    <property type="entry name" value="Winged helix-like DNA-binding domain superfamily/Winged helix DNA-binding domain"/>
    <property type="match status" value="1"/>
</dbReference>
<sequence length="391" mass="45896">MNTIEFKTLGKFYIEISGSTIDAADVLGRQLSSLLAYFVYHRNRIISKDMLIDSFWPESENPNSAIKYAIFRLRNELAKICEYDWIITSKMGYMLNPALEVKVDLDAYENDYKKITESRDLSLLGNVDANYGQFLAEFSDEWILSIREYFNELFNKMIVTVCSDELEKKDPDYKTLIEVCRKSLDKDPFSETLILYYCKALIETREYNKALTYFEKMSRKFNEELGIPLGDNIRSLFMGDQQTAKAVHIEEIPKEFEEDLIANGPLFCSQLTFKKLYQVYVRKSRRDKANYHIIVFELKDIKGKQTHLHETFENVILDTLRRTDIYTSFVTNNFGLLVEVKNLEDIFVVIDRIQKKFYSKVPSKNARVYYYEKSLNAVDDVNHLPTIETHE</sequence>
<evidence type="ECO:0000256" key="2">
    <source>
        <dbReference type="ARBA" id="ARBA00023125"/>
    </source>
</evidence>
<dbReference type="Proteomes" id="UP000243297">
    <property type="component" value="Unassembled WGS sequence"/>
</dbReference>
<dbReference type="Gene3D" id="1.25.40.10">
    <property type="entry name" value="Tetratricopeptide repeat domain"/>
    <property type="match status" value="1"/>
</dbReference>
<dbReference type="GO" id="GO:0000160">
    <property type="term" value="P:phosphorelay signal transduction system"/>
    <property type="evidence" value="ECO:0007669"/>
    <property type="project" value="InterPro"/>
</dbReference>
<evidence type="ECO:0000259" key="3">
    <source>
        <dbReference type="Pfam" id="PF00486"/>
    </source>
</evidence>
<dbReference type="Pfam" id="PF03704">
    <property type="entry name" value="BTAD"/>
    <property type="match status" value="1"/>
</dbReference>
<dbReference type="InterPro" id="IPR001867">
    <property type="entry name" value="OmpR/PhoB-type_DNA-bd"/>
</dbReference>
<dbReference type="SUPFAM" id="SSF46894">
    <property type="entry name" value="C-terminal effector domain of the bipartite response regulators"/>
    <property type="match status" value="1"/>
</dbReference>
<dbReference type="InterPro" id="IPR016032">
    <property type="entry name" value="Sig_transdc_resp-reg_C-effctor"/>
</dbReference>